<dbReference type="Proteomes" id="UP000517187">
    <property type="component" value="Unassembled WGS sequence"/>
</dbReference>
<evidence type="ECO:0000313" key="2">
    <source>
        <dbReference type="EMBL" id="MBB6220130.1"/>
    </source>
</evidence>
<organism evidence="2 3">
    <name type="scientific">Rhizobium leguminosarum</name>
    <dbReference type="NCBI Taxonomy" id="384"/>
    <lineage>
        <taxon>Bacteria</taxon>
        <taxon>Pseudomonadati</taxon>
        <taxon>Pseudomonadota</taxon>
        <taxon>Alphaproteobacteria</taxon>
        <taxon>Hyphomicrobiales</taxon>
        <taxon>Rhizobiaceae</taxon>
        <taxon>Rhizobium/Agrobacterium group</taxon>
        <taxon>Rhizobium</taxon>
    </lineage>
</organism>
<gene>
    <name evidence="2" type="ORF">GGE66_001079</name>
</gene>
<proteinExistence type="predicted"/>
<name>A0A7W9ZNV8_RHILE</name>
<accession>A0A7W9ZNV8</accession>
<comment type="caution">
    <text evidence="2">The sequence shown here is derived from an EMBL/GenBank/DDBJ whole genome shotgun (WGS) entry which is preliminary data.</text>
</comment>
<evidence type="ECO:0000256" key="1">
    <source>
        <dbReference type="SAM" id="MobiDB-lite"/>
    </source>
</evidence>
<dbReference type="AlphaFoldDB" id="A0A7W9ZNV8"/>
<evidence type="ECO:0000313" key="3">
    <source>
        <dbReference type="Proteomes" id="UP000517187"/>
    </source>
</evidence>
<reference evidence="2 3" key="1">
    <citation type="submission" date="2020-08" db="EMBL/GenBank/DDBJ databases">
        <title>Genomic Encyclopedia of Type Strains, Phase IV (KMG-V): Genome sequencing to study the core and pangenomes of soil and plant-associated prokaryotes.</title>
        <authorList>
            <person name="Whitman W."/>
        </authorList>
    </citation>
    <scope>NUCLEOTIDE SEQUENCE [LARGE SCALE GENOMIC DNA]</scope>
    <source>
        <strain evidence="2 3">SEMIA 4011</strain>
    </source>
</reference>
<protein>
    <submittedName>
        <fullName evidence="2">Uncharacterized protein</fullName>
    </submittedName>
</protein>
<dbReference type="EMBL" id="JACIIJ010000002">
    <property type="protein sequence ID" value="MBB6220130.1"/>
    <property type="molecule type" value="Genomic_DNA"/>
</dbReference>
<sequence>MARSCARGGAKTQQPPPTPKAWEKRHRRRTAVCGRAISLALVQVPSGPLAKEMQKACQTEIGANGTGAA</sequence>
<feature type="region of interest" description="Disordered" evidence="1">
    <location>
        <begin position="1"/>
        <end position="28"/>
    </location>
</feature>